<feature type="domain" description="Ionotropic glutamate receptor L-glutamate and glycine-binding" evidence="17">
    <location>
        <begin position="155"/>
        <end position="225"/>
    </location>
</feature>
<keyword evidence="9" id="KW-0675">Receptor</keyword>
<evidence type="ECO:0000256" key="11">
    <source>
        <dbReference type="ARBA" id="ARBA00023286"/>
    </source>
</evidence>
<feature type="transmembrane region" description="Helical" evidence="15">
    <location>
        <begin position="276"/>
        <end position="299"/>
    </location>
</feature>
<evidence type="ECO:0000259" key="17">
    <source>
        <dbReference type="SMART" id="SM00918"/>
    </source>
</evidence>
<keyword evidence="8 15" id="KW-0472">Membrane</keyword>
<dbReference type="InterPro" id="IPR019594">
    <property type="entry name" value="Glu/Gly-bd"/>
</dbReference>
<feature type="domain" description="Ionotropic glutamate receptor C-terminal" evidence="16">
    <location>
        <begin position="160"/>
        <end position="548"/>
    </location>
</feature>
<comment type="similarity">
    <text evidence="2">Belongs to the glutamate-gated ion channel (TC 1.A.10.1) family.</text>
</comment>
<reference evidence="18" key="1">
    <citation type="submission" date="2020-11" db="EMBL/GenBank/DDBJ databases">
        <authorList>
            <person name="Tran Van P."/>
        </authorList>
    </citation>
    <scope>NUCLEOTIDE SEQUENCE</scope>
</reference>
<feature type="binding site" evidence="13">
    <location>
        <position position="503"/>
    </location>
    <ligand>
        <name>L-glutamate</name>
        <dbReference type="ChEBI" id="CHEBI:29985"/>
    </ligand>
</feature>
<dbReference type="InterPro" id="IPR015683">
    <property type="entry name" value="Ionotropic_Glu_rcpt"/>
</dbReference>
<dbReference type="PRINTS" id="PR00177">
    <property type="entry name" value="NMDARECEPTOR"/>
</dbReference>
<dbReference type="InterPro" id="IPR001320">
    <property type="entry name" value="Iontro_rcpt_C"/>
</dbReference>
<evidence type="ECO:0000256" key="5">
    <source>
        <dbReference type="ARBA" id="ARBA00022692"/>
    </source>
</evidence>
<feature type="binding site" evidence="13">
    <location>
        <position position="236"/>
    </location>
    <ligand>
        <name>L-glutamate</name>
        <dbReference type="ChEBI" id="CHEBI:29985"/>
    </ligand>
</feature>
<dbReference type="GO" id="GO:0015276">
    <property type="term" value="F:ligand-gated monoatomic ion channel activity"/>
    <property type="evidence" value="ECO:0007669"/>
    <property type="project" value="InterPro"/>
</dbReference>
<name>A0A7R8ZCH4_TIMDO</name>
<dbReference type="GO" id="GO:0005886">
    <property type="term" value="C:plasma membrane"/>
    <property type="evidence" value="ECO:0007669"/>
    <property type="project" value="UniProtKB-SubCell"/>
</dbReference>
<keyword evidence="6 15" id="KW-1133">Transmembrane helix</keyword>
<gene>
    <name evidence="18" type="ORF">TDIB3V08_LOCUS7523</name>
</gene>
<dbReference type="Gene3D" id="3.40.190.10">
    <property type="entry name" value="Periplasmic binding protein-like II"/>
    <property type="match status" value="3"/>
</dbReference>
<feature type="binding site" evidence="13">
    <location>
        <position position="424"/>
    </location>
    <ligand>
        <name>L-glutamate</name>
        <dbReference type="ChEBI" id="CHEBI:29985"/>
    </ligand>
</feature>
<feature type="binding site" evidence="13">
    <location>
        <position position="241"/>
    </location>
    <ligand>
        <name>L-glutamate</name>
        <dbReference type="ChEBI" id="CHEBI:29985"/>
    </ligand>
</feature>
<evidence type="ECO:0000256" key="12">
    <source>
        <dbReference type="ARBA" id="ARBA00023303"/>
    </source>
</evidence>
<evidence type="ECO:0000313" key="18">
    <source>
        <dbReference type="EMBL" id="CAD7201322.1"/>
    </source>
</evidence>
<evidence type="ECO:0000256" key="9">
    <source>
        <dbReference type="ARBA" id="ARBA00023170"/>
    </source>
</evidence>
<dbReference type="EMBL" id="OA568259">
    <property type="protein sequence ID" value="CAD7201322.1"/>
    <property type="molecule type" value="Genomic_DNA"/>
</dbReference>
<evidence type="ECO:0000256" key="13">
    <source>
        <dbReference type="PIRSR" id="PIRSR601508-1"/>
    </source>
</evidence>
<dbReference type="GO" id="GO:0038023">
    <property type="term" value="F:signaling receptor activity"/>
    <property type="evidence" value="ECO:0007669"/>
    <property type="project" value="InterPro"/>
</dbReference>
<dbReference type="Pfam" id="PF10613">
    <property type="entry name" value="Lig_chan-Glu_bd"/>
    <property type="match status" value="1"/>
</dbReference>
<dbReference type="PANTHER" id="PTHR18966">
    <property type="entry name" value="IONOTROPIC GLUTAMATE RECEPTOR"/>
    <property type="match status" value="1"/>
</dbReference>
<dbReference type="InterPro" id="IPR001508">
    <property type="entry name" value="Iono_Glu_rcpt_met"/>
</dbReference>
<feature type="site" description="Interaction with the cone snail toxin Con-ikot-ikot" evidence="14">
    <location>
        <position position="429"/>
    </location>
</feature>
<feature type="site" description="Interaction with the cone snail toxin Con-ikot-ikot" evidence="14">
    <location>
        <position position="210"/>
    </location>
</feature>
<evidence type="ECO:0000256" key="7">
    <source>
        <dbReference type="ARBA" id="ARBA00023065"/>
    </source>
</evidence>
<organism evidence="18">
    <name type="scientific">Timema douglasi</name>
    <name type="common">Walking stick</name>
    <dbReference type="NCBI Taxonomy" id="61478"/>
    <lineage>
        <taxon>Eukaryota</taxon>
        <taxon>Metazoa</taxon>
        <taxon>Ecdysozoa</taxon>
        <taxon>Arthropoda</taxon>
        <taxon>Hexapoda</taxon>
        <taxon>Insecta</taxon>
        <taxon>Pterygota</taxon>
        <taxon>Neoptera</taxon>
        <taxon>Polyneoptera</taxon>
        <taxon>Phasmatodea</taxon>
        <taxon>Timematodea</taxon>
        <taxon>Timematoidea</taxon>
        <taxon>Timematidae</taxon>
        <taxon>Timema</taxon>
    </lineage>
</organism>
<dbReference type="SUPFAM" id="SSF81324">
    <property type="entry name" value="Voltage-gated potassium channels"/>
    <property type="match status" value="1"/>
</dbReference>
<keyword evidence="5 15" id="KW-0812">Transmembrane</keyword>
<feature type="transmembrane region" description="Helical" evidence="15">
    <location>
        <begin position="558"/>
        <end position="581"/>
    </location>
</feature>
<evidence type="ECO:0000256" key="15">
    <source>
        <dbReference type="SAM" id="Phobius"/>
    </source>
</evidence>
<keyword evidence="7" id="KW-0406">Ion transport</keyword>
<evidence type="ECO:0000256" key="4">
    <source>
        <dbReference type="ARBA" id="ARBA00022475"/>
    </source>
</evidence>
<feature type="site" description="Crucial to convey clamshell closure to channel opening" evidence="14">
    <location>
        <position position="402"/>
    </location>
</feature>
<evidence type="ECO:0000256" key="1">
    <source>
        <dbReference type="ARBA" id="ARBA00004651"/>
    </source>
</evidence>
<comment type="subcellular location">
    <subcellularLocation>
        <location evidence="1">Cell membrane</location>
        <topology evidence="1">Multi-pass membrane protein</topology>
    </subcellularLocation>
</comment>
<keyword evidence="3" id="KW-0813">Transport</keyword>
<proteinExistence type="inferred from homology"/>
<keyword evidence="11" id="KW-1071">Ligand-gated ion channel</keyword>
<evidence type="ECO:0000259" key="16">
    <source>
        <dbReference type="SMART" id="SM00079"/>
    </source>
</evidence>
<dbReference type="CDD" id="cd13717">
    <property type="entry name" value="PBP2_iGluR_putative"/>
    <property type="match status" value="1"/>
</dbReference>
<dbReference type="SMART" id="SM00918">
    <property type="entry name" value="Lig_chan-Glu_bd"/>
    <property type="match status" value="1"/>
</dbReference>
<keyword evidence="10" id="KW-0325">Glycoprotein</keyword>
<dbReference type="SMART" id="SM00079">
    <property type="entry name" value="PBPe"/>
    <property type="match status" value="1"/>
</dbReference>
<feature type="transmembrane region" description="Helical" evidence="15">
    <location>
        <begin position="353"/>
        <end position="376"/>
    </location>
</feature>
<dbReference type="Pfam" id="PF00060">
    <property type="entry name" value="Lig_chan"/>
    <property type="match status" value="1"/>
</dbReference>
<evidence type="ECO:0000256" key="14">
    <source>
        <dbReference type="PIRSR" id="PIRSR601508-2"/>
    </source>
</evidence>
<keyword evidence="4" id="KW-1003">Cell membrane</keyword>
<feature type="binding site" evidence="13">
    <location>
        <position position="234"/>
    </location>
    <ligand>
        <name>L-glutamate</name>
        <dbReference type="ChEBI" id="CHEBI:29985"/>
    </ligand>
</feature>
<evidence type="ECO:0000256" key="10">
    <source>
        <dbReference type="ARBA" id="ARBA00023180"/>
    </source>
</evidence>
<dbReference type="FunFam" id="3.40.190.10:FF:000024">
    <property type="entry name" value="Glutamate receptor, ionotropic, delta 1"/>
    <property type="match status" value="1"/>
</dbReference>
<evidence type="ECO:0000256" key="6">
    <source>
        <dbReference type="ARBA" id="ARBA00022989"/>
    </source>
</evidence>
<evidence type="ECO:0000256" key="3">
    <source>
        <dbReference type="ARBA" id="ARBA00022448"/>
    </source>
</evidence>
<sequence>MSKSGREANGGKQRVLQETLSTYSLYVITAAVQGSSVVGFNEKESLLFLRNDIDIAMVNSSMRTAQADYNSETGLTLEPGLVLHSGRRFFRVGTAEVSLEIGLEGTLEWAQPSIERLWRTTSNITCGTQHPLSPTKMCPVCYEPDDTNRLVQGIPWSYMKRDPTSGEVMKDDQGKDIWEGYCLDLLKVLAESLKFDYEIVAPKNGKFGSRLPDGTWDGMVGDLAMGETDMIIAPLTMTSEREEVIDFVAPYFDQSGISIVIRKPVRKTSLFKFMTVLRLEVWLSIVGALTVTGIMIWLLDKYSPYSAQNNKAMYPYPCREFTLKESFWFALTSFTPQGGGEAPKALSGRTLVAAYWLFVVLMLATFTANLAAFLTVERMKVSRDARPVAIGHHQLEDDFSPVASLEQLARQSRINYTVVKDSDTHEYFKNMKNAEEVLYNVWKDITLNSSSDQSKYRVWDYPIKEQYGHILQAITQTGPVETPAIGFQKVIDDEEGKFAFIHDAAQIRYEVSRNCNLTEVGEMFAEQPYAIAVQQGSHLQEEISRNPKVKEPFTCSGGVFIATLFGLALAMITLAGEIFYYKRKKTNTVGVPNVGHQPPVGPKKQITIGKEFRPVMDKAVPRVSYISVFPRNQQNREGCAKLGLHFDHYKALPIKMLTTKIRHYCHSELLQINKQFISHEKERDQTEIGTLGHLFIKSAKINKIGNYKHYKINILYFK</sequence>
<keyword evidence="12" id="KW-0407">Ion channel</keyword>
<dbReference type="Gene3D" id="1.10.287.70">
    <property type="match status" value="1"/>
</dbReference>
<evidence type="ECO:0000256" key="8">
    <source>
        <dbReference type="ARBA" id="ARBA00023136"/>
    </source>
</evidence>
<protein>
    <submittedName>
        <fullName evidence="18">Uncharacterized protein</fullName>
    </submittedName>
</protein>
<dbReference type="AlphaFoldDB" id="A0A7R8ZCH4"/>
<dbReference type="SUPFAM" id="SSF53850">
    <property type="entry name" value="Periplasmic binding protein-like II"/>
    <property type="match status" value="1"/>
</dbReference>
<accession>A0A7R8ZCH4</accession>
<evidence type="ECO:0000256" key="2">
    <source>
        <dbReference type="ARBA" id="ARBA00008685"/>
    </source>
</evidence>